<evidence type="ECO:0000259" key="16">
    <source>
        <dbReference type="PROSITE" id="PS51327"/>
    </source>
</evidence>
<dbReference type="PROSITE" id="PS00517">
    <property type="entry name" value="RNASE_3_1"/>
    <property type="match status" value="1"/>
</dbReference>
<name>A0A5C3QKM3_9AGAR</name>
<dbReference type="GO" id="GO:0005524">
    <property type="term" value="F:ATP binding"/>
    <property type="evidence" value="ECO:0007669"/>
    <property type="project" value="UniProtKB-KW"/>
</dbReference>
<evidence type="ECO:0000256" key="2">
    <source>
        <dbReference type="ARBA" id="ARBA00022723"/>
    </source>
</evidence>
<evidence type="ECO:0000256" key="6">
    <source>
        <dbReference type="ARBA" id="ARBA00022806"/>
    </source>
</evidence>
<keyword evidence="11" id="KW-0694">RNA-binding</keyword>
<dbReference type="GO" id="GO:0004525">
    <property type="term" value="F:ribonuclease III activity"/>
    <property type="evidence" value="ECO:0007669"/>
    <property type="project" value="InterPro"/>
</dbReference>
<evidence type="ECO:0000256" key="12">
    <source>
        <dbReference type="SAM" id="MobiDB-lite"/>
    </source>
</evidence>
<dbReference type="STRING" id="1884261.A0A5C3QKM3"/>
<feature type="domain" description="Helicase C-terminal" evidence="15">
    <location>
        <begin position="328"/>
        <end position="509"/>
    </location>
</feature>
<keyword evidence="7" id="KW-0067">ATP-binding</keyword>
<dbReference type="GO" id="GO:0004386">
    <property type="term" value="F:helicase activity"/>
    <property type="evidence" value="ECO:0007669"/>
    <property type="project" value="UniProtKB-KW"/>
</dbReference>
<dbReference type="GO" id="GO:0003723">
    <property type="term" value="F:RNA binding"/>
    <property type="evidence" value="ECO:0007669"/>
    <property type="project" value="UniProtKB-UniRule"/>
</dbReference>
<dbReference type="InterPro" id="IPR000999">
    <property type="entry name" value="RNase_III_dom"/>
</dbReference>
<dbReference type="PROSITE" id="PS50142">
    <property type="entry name" value="RNASE_3_2"/>
    <property type="match status" value="2"/>
</dbReference>
<keyword evidence="10" id="KW-0464">Manganese</keyword>
<evidence type="ECO:0000256" key="3">
    <source>
        <dbReference type="ARBA" id="ARBA00022737"/>
    </source>
</evidence>
<dbReference type="Gene3D" id="3.30.160.380">
    <property type="entry name" value="Dicer dimerisation domain"/>
    <property type="match status" value="1"/>
</dbReference>
<dbReference type="SMART" id="SM00535">
    <property type="entry name" value="RIBOc"/>
    <property type="match status" value="2"/>
</dbReference>
<dbReference type="PROSITE" id="PS51192">
    <property type="entry name" value="HELICASE_ATP_BIND_1"/>
    <property type="match status" value="1"/>
</dbReference>
<keyword evidence="9" id="KW-0943">RNA-mediated gene silencing</keyword>
<dbReference type="SUPFAM" id="SSF69065">
    <property type="entry name" value="RNase III domain-like"/>
    <property type="match status" value="2"/>
</dbReference>
<keyword evidence="4" id="KW-0547">Nucleotide-binding</keyword>
<evidence type="ECO:0000259" key="14">
    <source>
        <dbReference type="PROSITE" id="PS51192"/>
    </source>
</evidence>
<evidence type="ECO:0008006" key="19">
    <source>
        <dbReference type="Google" id="ProtNLM"/>
    </source>
</evidence>
<keyword evidence="5" id="KW-0378">Hydrolase</keyword>
<organism evidence="17 18">
    <name type="scientific">Pterulicium gracile</name>
    <dbReference type="NCBI Taxonomy" id="1884261"/>
    <lineage>
        <taxon>Eukaryota</taxon>
        <taxon>Fungi</taxon>
        <taxon>Dikarya</taxon>
        <taxon>Basidiomycota</taxon>
        <taxon>Agaricomycotina</taxon>
        <taxon>Agaricomycetes</taxon>
        <taxon>Agaricomycetidae</taxon>
        <taxon>Agaricales</taxon>
        <taxon>Pleurotineae</taxon>
        <taxon>Pterulaceae</taxon>
        <taxon>Pterulicium</taxon>
    </lineage>
</organism>
<feature type="compositionally biased region" description="Polar residues" evidence="12">
    <location>
        <begin position="1084"/>
        <end position="1094"/>
    </location>
</feature>
<keyword evidence="6" id="KW-0347">Helicase</keyword>
<evidence type="ECO:0000256" key="4">
    <source>
        <dbReference type="ARBA" id="ARBA00022741"/>
    </source>
</evidence>
<dbReference type="PROSITE" id="PS51194">
    <property type="entry name" value="HELICASE_CTER"/>
    <property type="match status" value="1"/>
</dbReference>
<feature type="domain" description="Helicase ATP-binding" evidence="14">
    <location>
        <begin position="1"/>
        <end position="154"/>
    </location>
</feature>
<evidence type="ECO:0000256" key="11">
    <source>
        <dbReference type="PROSITE-ProRule" id="PRU00657"/>
    </source>
</evidence>
<dbReference type="InterPro" id="IPR038248">
    <property type="entry name" value="Dicer_dimer_sf"/>
</dbReference>
<evidence type="ECO:0000256" key="5">
    <source>
        <dbReference type="ARBA" id="ARBA00022801"/>
    </source>
</evidence>
<comment type="similarity">
    <text evidence="11">Belongs to the helicase family. Dicer subfamily.</text>
</comment>
<dbReference type="GO" id="GO:0003677">
    <property type="term" value="F:DNA binding"/>
    <property type="evidence" value="ECO:0007669"/>
    <property type="project" value="InterPro"/>
</dbReference>
<feature type="domain" description="Dicer dsRNA-binding fold" evidence="16">
    <location>
        <begin position="532"/>
        <end position="641"/>
    </location>
</feature>
<dbReference type="GO" id="GO:0005634">
    <property type="term" value="C:nucleus"/>
    <property type="evidence" value="ECO:0007669"/>
    <property type="project" value="TreeGrafter"/>
</dbReference>
<dbReference type="SMART" id="SM00490">
    <property type="entry name" value="HELICc"/>
    <property type="match status" value="1"/>
</dbReference>
<dbReference type="InterPro" id="IPR014001">
    <property type="entry name" value="Helicase_ATP-bd"/>
</dbReference>
<keyword evidence="8" id="KW-0460">Magnesium</keyword>
<feature type="domain" description="RNase III" evidence="13">
    <location>
        <begin position="1174"/>
        <end position="1236"/>
    </location>
</feature>
<sequence length="1505" mass="171086">MKEMTEQNPVKVCWFIAPTVMLCDQQKHIIKTCIPVPVAQVNGQLQPDQWKDRKMWRSVVDSHRIVVSTPQVLLDALRHGYLNLANDISLLVFDEAHHAVDDHPYNRIMTEFYHTIPPVVHPPGCRPRILGLTASPIYGGNIWKAFQTIQANLDARVRTSCRNKEELARHVFRPTYKHIYYPAPPSTEFSTNLASLDWIYKDLDIEDDPYVRLLRKQLSATNMDPTKRKRLDQKLSKAILKGDTYTHKSIRDFAAAAQSVNGDVGPWAADWYIYNVITKARESVRPFGNSALTTDEEEKIYLINHLQRVQAHEPSYQDDDFLPACTAKVNYLIDHLLEEKEGCTSRGDKYSGLVFVQRRDCVIALSEVLRRHPRLNGVLKIGSLVGTNDSVYRRDFLDLSRGLLKMTQNDTLDNFKIGEIDLIVSTSVAEEGIDIQACCHVVRWDPPPNMASWLQSRGRARKMRSTYALMQLQGGEAKTLDQWKAEEQEMTRYYNTDRSPVDGPDEAWFGEELDEEMLTVECTGAMLTLPSAVSHLEHFCAAVPHSRYTSYSPIYDIDPPDVPHEWHVSRLPLPPYTGPFGSRVTLPRVLPAHLREFSTETKYPNKVSAHRHAAFKAYKALHEAGLLNEHLLPITSILEPKEEKEVTELLKDVEKRASVANVTIQMDPWIPNTELKDNEWWLSELEISSSEEGQLDTMQLLTKIRPVEWDDKNSISLYSSHAETRTVTVRLLSKSPTWFQEDELSAAKAYTRRLFWNIYEGKMDWDRLDFAYLVLPPDQSRFSSSTPAWLDVDELSDASLPHTCTSIPAEDFGKEHDYPEDEIVLVKAGSKQFRFVRWHFDRLPEEMEDLLRQNSKLVPDGEWEYPLMVVEPLPVRTNFLVPLPLPRDGDGDGLSREEKREKSLRYMHPRFGKVYLVGEKDVERGLLLPSILRAMQLSITTQLFKETILQSPTAHPSLSDIPTSLLLTAITAPVSQESTNYQRLETLGDTVLKLLTSVQLLAEYPLWHEGYLSRRKDHAVCNARLAREAIGRELWRWIVRDMYAGKKWSPKLLEAEARPQQASNSPQSAADVAPMDVDVVPSSGETAANTQMRSTQRKIKRRKGTQQLSLKVIADVVESTIGAAYLSGGLSVALECVKVFDLGIQWKDLHVRFQTLFDRASSTPQPGHVIPPQLEHVETILGYRFKNKILLQEALTHSGYQPTYETADTVSYERMEFLGDAVLDMVATDFLYRAQPPDGKLYKPGHIHLRKSALVNAHFLAYICLRQSRTVKSAMPRPEHPVINARIVIEEEEQEVWLFQCLLHSTHQIVDAQRDVRTRYTKGRAAIDSVLFDESIPQEGKDRDTQQGAPAKRPALIFPWSDLSRVQAPKLFSDMIESLVGAVYIDSLGNFEAVTAVLEQLGWMGVMRRIVDQSIDVQHPVSRLHIWATRVGKKIKYTYKQAEGIITCSILVDGVKKGEASGVYTGVASQNEAKFRAAEAFNLKYTVDDASLDPGNTLSPVRPRL</sequence>
<dbReference type="PANTHER" id="PTHR14950">
    <property type="entry name" value="DICER-RELATED"/>
    <property type="match status" value="1"/>
</dbReference>
<comment type="cofactor">
    <cofactor evidence="1">
        <name>Mn(2+)</name>
        <dbReference type="ChEBI" id="CHEBI:29035"/>
    </cofactor>
</comment>
<keyword evidence="2" id="KW-0479">Metal-binding</keyword>
<dbReference type="Pfam" id="PF00271">
    <property type="entry name" value="Helicase_C"/>
    <property type="match status" value="1"/>
</dbReference>
<dbReference type="Pfam" id="PF03368">
    <property type="entry name" value="Dicer_dimer"/>
    <property type="match status" value="1"/>
</dbReference>
<feature type="region of interest" description="Disordered" evidence="12">
    <location>
        <begin position="1081"/>
        <end position="1102"/>
    </location>
</feature>
<dbReference type="Gene3D" id="1.10.1520.10">
    <property type="entry name" value="Ribonuclease III domain"/>
    <property type="match status" value="2"/>
</dbReference>
<evidence type="ECO:0000259" key="13">
    <source>
        <dbReference type="PROSITE" id="PS50142"/>
    </source>
</evidence>
<evidence type="ECO:0000256" key="1">
    <source>
        <dbReference type="ARBA" id="ARBA00001936"/>
    </source>
</evidence>
<evidence type="ECO:0000313" key="18">
    <source>
        <dbReference type="Proteomes" id="UP000305067"/>
    </source>
</evidence>
<evidence type="ECO:0000256" key="8">
    <source>
        <dbReference type="ARBA" id="ARBA00022842"/>
    </source>
</evidence>
<dbReference type="InterPro" id="IPR001650">
    <property type="entry name" value="Helicase_C-like"/>
</dbReference>
<gene>
    <name evidence="17" type="ORF">BDV98DRAFT_566611</name>
</gene>
<accession>A0A5C3QKM3</accession>
<dbReference type="Gene3D" id="3.40.50.300">
    <property type="entry name" value="P-loop containing nucleotide triphosphate hydrolases"/>
    <property type="match status" value="2"/>
</dbReference>
<evidence type="ECO:0000259" key="15">
    <source>
        <dbReference type="PROSITE" id="PS51194"/>
    </source>
</evidence>
<dbReference type="InterPro" id="IPR036389">
    <property type="entry name" value="RNase_III_sf"/>
</dbReference>
<dbReference type="GO" id="GO:0030422">
    <property type="term" value="P:siRNA processing"/>
    <property type="evidence" value="ECO:0007669"/>
    <property type="project" value="TreeGrafter"/>
</dbReference>
<dbReference type="GO" id="GO:0046872">
    <property type="term" value="F:metal ion binding"/>
    <property type="evidence" value="ECO:0007669"/>
    <property type="project" value="UniProtKB-KW"/>
</dbReference>
<keyword evidence="18" id="KW-1185">Reference proteome</keyword>
<proteinExistence type="inferred from homology"/>
<keyword evidence="3" id="KW-0677">Repeat</keyword>
<reference evidence="17 18" key="1">
    <citation type="journal article" date="2019" name="Nat. Ecol. Evol.">
        <title>Megaphylogeny resolves global patterns of mushroom evolution.</title>
        <authorList>
            <person name="Varga T."/>
            <person name="Krizsan K."/>
            <person name="Foldi C."/>
            <person name="Dima B."/>
            <person name="Sanchez-Garcia M."/>
            <person name="Sanchez-Ramirez S."/>
            <person name="Szollosi G.J."/>
            <person name="Szarkandi J.G."/>
            <person name="Papp V."/>
            <person name="Albert L."/>
            <person name="Andreopoulos W."/>
            <person name="Angelini C."/>
            <person name="Antonin V."/>
            <person name="Barry K.W."/>
            <person name="Bougher N.L."/>
            <person name="Buchanan P."/>
            <person name="Buyck B."/>
            <person name="Bense V."/>
            <person name="Catcheside P."/>
            <person name="Chovatia M."/>
            <person name="Cooper J."/>
            <person name="Damon W."/>
            <person name="Desjardin D."/>
            <person name="Finy P."/>
            <person name="Geml J."/>
            <person name="Haridas S."/>
            <person name="Hughes K."/>
            <person name="Justo A."/>
            <person name="Karasinski D."/>
            <person name="Kautmanova I."/>
            <person name="Kiss B."/>
            <person name="Kocsube S."/>
            <person name="Kotiranta H."/>
            <person name="LaButti K.M."/>
            <person name="Lechner B.E."/>
            <person name="Liimatainen K."/>
            <person name="Lipzen A."/>
            <person name="Lukacs Z."/>
            <person name="Mihaltcheva S."/>
            <person name="Morgado L.N."/>
            <person name="Niskanen T."/>
            <person name="Noordeloos M.E."/>
            <person name="Ohm R.A."/>
            <person name="Ortiz-Santana B."/>
            <person name="Ovrebo C."/>
            <person name="Racz N."/>
            <person name="Riley R."/>
            <person name="Savchenko A."/>
            <person name="Shiryaev A."/>
            <person name="Soop K."/>
            <person name="Spirin V."/>
            <person name="Szebenyi C."/>
            <person name="Tomsovsky M."/>
            <person name="Tulloss R.E."/>
            <person name="Uehling J."/>
            <person name="Grigoriev I.V."/>
            <person name="Vagvolgyi C."/>
            <person name="Papp T."/>
            <person name="Martin F.M."/>
            <person name="Miettinen O."/>
            <person name="Hibbett D.S."/>
            <person name="Nagy L.G."/>
        </authorList>
    </citation>
    <scope>NUCLEOTIDE SEQUENCE [LARGE SCALE GENOMIC DNA]</scope>
    <source>
        <strain evidence="17 18">CBS 309.79</strain>
    </source>
</reference>
<dbReference type="SUPFAM" id="SSF52540">
    <property type="entry name" value="P-loop containing nucleoside triphosphate hydrolases"/>
    <property type="match status" value="1"/>
</dbReference>
<dbReference type="InterPro" id="IPR006935">
    <property type="entry name" value="Helicase/UvrB_N"/>
</dbReference>
<dbReference type="EMBL" id="ML178823">
    <property type="protein sequence ID" value="TFL02067.1"/>
    <property type="molecule type" value="Genomic_DNA"/>
</dbReference>
<evidence type="ECO:0000256" key="10">
    <source>
        <dbReference type="ARBA" id="ARBA00023211"/>
    </source>
</evidence>
<evidence type="ECO:0000256" key="7">
    <source>
        <dbReference type="ARBA" id="ARBA00022840"/>
    </source>
</evidence>
<protein>
    <recommendedName>
        <fullName evidence="19">P-loop containing nucleoside triphosphate hydrolase protein</fullName>
    </recommendedName>
</protein>
<feature type="domain" description="RNase III" evidence="13">
    <location>
        <begin position="941"/>
        <end position="1129"/>
    </location>
</feature>
<dbReference type="GO" id="GO:0005737">
    <property type="term" value="C:cytoplasm"/>
    <property type="evidence" value="ECO:0007669"/>
    <property type="project" value="TreeGrafter"/>
</dbReference>
<dbReference type="Pfam" id="PF00636">
    <property type="entry name" value="Ribonuclease_3"/>
    <property type="match status" value="2"/>
</dbReference>
<dbReference type="CDD" id="cd00593">
    <property type="entry name" value="RIBOc"/>
    <property type="match status" value="2"/>
</dbReference>
<dbReference type="OrthoDB" id="416741at2759"/>
<dbReference type="PANTHER" id="PTHR14950:SF37">
    <property type="entry name" value="ENDORIBONUCLEASE DICER"/>
    <property type="match status" value="1"/>
</dbReference>
<dbReference type="InterPro" id="IPR027417">
    <property type="entry name" value="P-loop_NTPase"/>
</dbReference>
<evidence type="ECO:0000256" key="9">
    <source>
        <dbReference type="ARBA" id="ARBA00023158"/>
    </source>
</evidence>
<evidence type="ECO:0000313" key="17">
    <source>
        <dbReference type="EMBL" id="TFL02067.1"/>
    </source>
</evidence>
<dbReference type="Pfam" id="PF04851">
    <property type="entry name" value="ResIII"/>
    <property type="match status" value="1"/>
</dbReference>
<dbReference type="PROSITE" id="PS51327">
    <property type="entry name" value="DICER_DSRBF"/>
    <property type="match status" value="1"/>
</dbReference>
<dbReference type="Proteomes" id="UP000305067">
    <property type="component" value="Unassembled WGS sequence"/>
</dbReference>
<dbReference type="InterPro" id="IPR005034">
    <property type="entry name" value="Dicer_dimerisation"/>
</dbReference>